<gene>
    <name evidence="2" type="ORF">CRHIZ90672A_00009853</name>
</gene>
<accession>A0A9N9VV92</accession>
<dbReference type="Gene3D" id="1.20.58.340">
    <property type="entry name" value="Magnesium transport protein CorA, transmembrane region"/>
    <property type="match status" value="1"/>
</dbReference>
<feature type="transmembrane region" description="Helical" evidence="1">
    <location>
        <begin position="351"/>
        <end position="372"/>
    </location>
</feature>
<keyword evidence="3" id="KW-1185">Reference proteome</keyword>
<comment type="caution">
    <text evidence="2">The sequence shown here is derived from an EMBL/GenBank/DDBJ whole genome shotgun (WGS) entry which is preliminary data.</text>
</comment>
<dbReference type="Proteomes" id="UP000696573">
    <property type="component" value="Unassembled WGS sequence"/>
</dbReference>
<sequence length="455" mass="50143">MATAWMLMNAASLQLLGTFNTHVSILGDISLLILLRLDKPSLTPHATFEISAFAQANHAASVGSTKRDIVQREVLEADVEAWATTDPTDATGAVAEASLRLICVNRGRDNTMSMSKTAFTSLTTAAGVNPAALYMVCGQYDGFHSFNSPGSLQTWFFGTSSHAVLWTFLPSHRRTVGMFMHRRRSLFQDFCQVLSVFAHAIHAHVMLLSGCVQQQHYFDRETASEVNTIHMIEKRTGFGPRNAGAASAGSRPTGSTIRAEIDELTAWSQAIGEVGGKVTNKFRHQRTSERMLGALKEGFQCSGAAALPPGRAMDMYRASLDELCGVLPTIEQHMHTYEEYLTYLKHRTERLSSVLFILLTHVDARASIGLAVATRRDSSSMKTVAIMTMAFLPGTFFAALFSMPLLQWDGSRIVQDGFWVYLAWTIPVTSLVFGLWVAITKGKSITDMCRRVWEA</sequence>
<evidence type="ECO:0000256" key="1">
    <source>
        <dbReference type="SAM" id="Phobius"/>
    </source>
</evidence>
<dbReference type="AlphaFoldDB" id="A0A9N9VV92"/>
<organism evidence="2 3">
    <name type="scientific">Clonostachys rhizophaga</name>
    <dbReference type="NCBI Taxonomy" id="160324"/>
    <lineage>
        <taxon>Eukaryota</taxon>
        <taxon>Fungi</taxon>
        <taxon>Dikarya</taxon>
        <taxon>Ascomycota</taxon>
        <taxon>Pezizomycotina</taxon>
        <taxon>Sordariomycetes</taxon>
        <taxon>Hypocreomycetidae</taxon>
        <taxon>Hypocreales</taxon>
        <taxon>Bionectriaceae</taxon>
        <taxon>Clonostachys</taxon>
    </lineage>
</organism>
<keyword evidence="1" id="KW-0812">Transmembrane</keyword>
<keyword evidence="1" id="KW-1133">Transmembrane helix</keyword>
<feature type="transmembrane region" description="Helical" evidence="1">
    <location>
        <begin position="418"/>
        <end position="439"/>
    </location>
</feature>
<reference evidence="2" key="1">
    <citation type="submission" date="2021-10" db="EMBL/GenBank/DDBJ databases">
        <authorList>
            <person name="Piombo E."/>
        </authorList>
    </citation>
    <scope>NUCLEOTIDE SEQUENCE</scope>
</reference>
<feature type="transmembrane region" description="Helical" evidence="1">
    <location>
        <begin position="384"/>
        <end position="406"/>
    </location>
</feature>
<proteinExistence type="predicted"/>
<protein>
    <submittedName>
        <fullName evidence="2">Uncharacterized protein</fullName>
    </submittedName>
</protein>
<evidence type="ECO:0000313" key="3">
    <source>
        <dbReference type="Proteomes" id="UP000696573"/>
    </source>
</evidence>
<dbReference type="OrthoDB" id="3561681at2759"/>
<keyword evidence="1" id="KW-0472">Membrane</keyword>
<evidence type="ECO:0000313" key="2">
    <source>
        <dbReference type="EMBL" id="CAH0031382.1"/>
    </source>
</evidence>
<dbReference type="EMBL" id="CABFNQ020000741">
    <property type="protein sequence ID" value="CAH0031382.1"/>
    <property type="molecule type" value="Genomic_DNA"/>
</dbReference>
<name>A0A9N9VV92_9HYPO</name>